<dbReference type="InterPro" id="IPR008011">
    <property type="entry name" value="Complex1_LYR_dom"/>
</dbReference>
<proteinExistence type="inferred from homology"/>
<dbReference type="CDD" id="cd20268">
    <property type="entry name" value="Complex1_LYR_SDHAF1_LYRM8"/>
    <property type="match status" value="1"/>
</dbReference>
<dbReference type="GO" id="GO:0034553">
    <property type="term" value="P:mitochondrial respiratory chain complex II assembly"/>
    <property type="evidence" value="ECO:0007669"/>
    <property type="project" value="InterPro"/>
</dbReference>
<evidence type="ECO:0000256" key="2">
    <source>
        <dbReference type="ARBA" id="ARBA00023128"/>
    </source>
</evidence>
<dbReference type="InterPro" id="IPR045295">
    <property type="entry name" value="Complex1_LYR_SDHAF1_LYRM8"/>
</dbReference>
<evidence type="ECO:0000313" key="7">
    <source>
        <dbReference type="Proteomes" id="UP001163846"/>
    </source>
</evidence>
<comment type="similarity">
    <text evidence="4">Belongs to the complex I LYR family. SDHAF1 subfamily.</text>
</comment>
<comment type="caution">
    <text evidence="6">The sequence shown here is derived from an EMBL/GenBank/DDBJ whole genome shotgun (WGS) entry which is preliminary data.</text>
</comment>
<name>A0AA38P741_9AGAR</name>
<dbReference type="GO" id="GO:0005759">
    <property type="term" value="C:mitochondrial matrix"/>
    <property type="evidence" value="ECO:0007669"/>
    <property type="project" value="UniProtKB-SubCell"/>
</dbReference>
<protein>
    <recommendedName>
        <fullName evidence="5">Complex 1 LYR protein domain-containing protein</fullName>
    </recommendedName>
</protein>
<evidence type="ECO:0000259" key="5">
    <source>
        <dbReference type="Pfam" id="PF05347"/>
    </source>
</evidence>
<dbReference type="PANTHER" id="PTHR13675:SF1">
    <property type="entry name" value="SUCCINATE DEHYDROGENASE ASSEMBLY FACTOR 1, MITOCHONDRIAL"/>
    <property type="match status" value="1"/>
</dbReference>
<organism evidence="6 7">
    <name type="scientific">Lentinula raphanica</name>
    <dbReference type="NCBI Taxonomy" id="153919"/>
    <lineage>
        <taxon>Eukaryota</taxon>
        <taxon>Fungi</taxon>
        <taxon>Dikarya</taxon>
        <taxon>Basidiomycota</taxon>
        <taxon>Agaricomycotina</taxon>
        <taxon>Agaricomycetes</taxon>
        <taxon>Agaricomycetidae</taxon>
        <taxon>Agaricales</taxon>
        <taxon>Marasmiineae</taxon>
        <taxon>Omphalotaceae</taxon>
        <taxon>Lentinula</taxon>
    </lineage>
</organism>
<gene>
    <name evidence="6" type="ORF">F5878DRAFT_212784</name>
</gene>
<keyword evidence="3" id="KW-0143">Chaperone</keyword>
<evidence type="ECO:0000256" key="1">
    <source>
        <dbReference type="ARBA" id="ARBA00004305"/>
    </source>
</evidence>
<feature type="domain" description="Complex 1 LYR protein" evidence="5">
    <location>
        <begin position="13"/>
        <end position="72"/>
    </location>
</feature>
<evidence type="ECO:0000256" key="3">
    <source>
        <dbReference type="ARBA" id="ARBA00023186"/>
    </source>
</evidence>
<dbReference type="Proteomes" id="UP001163846">
    <property type="component" value="Unassembled WGS sequence"/>
</dbReference>
<evidence type="ECO:0000256" key="4">
    <source>
        <dbReference type="ARBA" id="ARBA00025715"/>
    </source>
</evidence>
<evidence type="ECO:0000313" key="6">
    <source>
        <dbReference type="EMBL" id="KAJ3837528.1"/>
    </source>
</evidence>
<dbReference type="EMBL" id="MU806240">
    <property type="protein sequence ID" value="KAJ3837528.1"/>
    <property type="molecule type" value="Genomic_DNA"/>
</dbReference>
<comment type="subcellular location">
    <subcellularLocation>
        <location evidence="1">Mitochondrion matrix</location>
    </subcellularLocation>
</comment>
<reference evidence="6" key="1">
    <citation type="submission" date="2022-08" db="EMBL/GenBank/DDBJ databases">
        <authorList>
            <consortium name="DOE Joint Genome Institute"/>
            <person name="Min B."/>
            <person name="Riley R."/>
            <person name="Sierra-Patev S."/>
            <person name="Naranjo-Ortiz M."/>
            <person name="Looney B."/>
            <person name="Konkel Z."/>
            <person name="Slot J.C."/>
            <person name="Sakamoto Y."/>
            <person name="Steenwyk J.L."/>
            <person name="Rokas A."/>
            <person name="Carro J."/>
            <person name="Camarero S."/>
            <person name="Ferreira P."/>
            <person name="Molpeceres G."/>
            <person name="Ruiz-Duenas F.J."/>
            <person name="Serrano A."/>
            <person name="Henrissat B."/>
            <person name="Drula E."/>
            <person name="Hughes K.W."/>
            <person name="Mata J.L."/>
            <person name="Ishikawa N.K."/>
            <person name="Vargas-Isla R."/>
            <person name="Ushijima S."/>
            <person name="Smith C.A."/>
            <person name="Ahrendt S."/>
            <person name="Andreopoulos W."/>
            <person name="He G."/>
            <person name="Labutti K."/>
            <person name="Lipzen A."/>
            <person name="Ng V."/>
            <person name="Sandor L."/>
            <person name="Barry K."/>
            <person name="Martinez A.T."/>
            <person name="Xiao Y."/>
            <person name="Gibbons J.G."/>
            <person name="Terashima K."/>
            <person name="Hibbett D.S."/>
            <person name="Grigoriev I.V."/>
        </authorList>
    </citation>
    <scope>NUCLEOTIDE SEQUENCE</scope>
    <source>
        <strain evidence="6">TFB9207</strain>
    </source>
</reference>
<keyword evidence="2" id="KW-0496">Mitochondrion</keyword>
<dbReference type="PANTHER" id="PTHR13675">
    <property type="entry name" value="LYR MOTIF-CONTAINING PROTEIN 2"/>
    <property type="match status" value="1"/>
</dbReference>
<keyword evidence="7" id="KW-1185">Reference proteome</keyword>
<dbReference type="Pfam" id="PF05347">
    <property type="entry name" value="Complex1_LYR"/>
    <property type="match status" value="1"/>
</dbReference>
<sequence length="111" mass="13023">MSLSLRRSGLQKDVLSLYRRALRIVRTKPPSTQAKFSLYIRYTFRTNASSVSPRDVSTIEHLMRKGKRQLEMYEHPSVRDCWVSEEMRNWEKKNHTPSRISARVASLLDAN</sequence>
<dbReference type="AlphaFoldDB" id="A0AA38P741"/>
<accession>A0AA38P741</accession>